<gene>
    <name evidence="2" type="ORF">AELLOGFF_04528</name>
</gene>
<accession>A0A5S9QUJ3</accession>
<keyword evidence="3" id="KW-1185">Reference proteome</keyword>
<feature type="transmembrane region" description="Helical" evidence="1">
    <location>
        <begin position="107"/>
        <end position="129"/>
    </location>
</feature>
<keyword evidence="1" id="KW-0472">Membrane</keyword>
<evidence type="ECO:0000313" key="2">
    <source>
        <dbReference type="EMBL" id="CAA0123164.1"/>
    </source>
</evidence>
<proteinExistence type="predicted"/>
<protein>
    <submittedName>
        <fullName evidence="2">Uncharacterized protein</fullName>
    </submittedName>
</protein>
<organism evidence="2 3">
    <name type="scientific">Mycolicibacterium vanbaalenii</name>
    <name type="common">Mycobacterium vanbaalenii</name>
    <dbReference type="NCBI Taxonomy" id="110539"/>
    <lineage>
        <taxon>Bacteria</taxon>
        <taxon>Bacillati</taxon>
        <taxon>Actinomycetota</taxon>
        <taxon>Actinomycetes</taxon>
        <taxon>Mycobacteriales</taxon>
        <taxon>Mycobacteriaceae</taxon>
        <taxon>Mycolicibacterium</taxon>
    </lineage>
</organism>
<feature type="transmembrane region" description="Helical" evidence="1">
    <location>
        <begin position="17"/>
        <end position="36"/>
    </location>
</feature>
<sequence>MKPAAPRTKRRPERPRWAVAAATGITAVTLGLGWWAFDLLTMTIFTAGFAGGLLLWLLFPAGGDWADVRMPFWIALSLFLLHRVEEKQMGFFAFLATVTGTSKPSPASLPVLLLVAVSVGAWLLTPILMRRNHPLGRYLAWTFFPSMGLTELAHFAVFPWLNPSGITAYVPGMWTVLALAPVAWWGMWRLVRGWAY</sequence>
<name>A0A5S9QUJ3_MYCVN</name>
<dbReference type="EMBL" id="CACSIP010000021">
    <property type="protein sequence ID" value="CAA0123164.1"/>
    <property type="molecule type" value="Genomic_DNA"/>
</dbReference>
<reference evidence="2 3" key="1">
    <citation type="submission" date="2019-11" db="EMBL/GenBank/DDBJ databases">
        <authorList>
            <person name="Holert J."/>
        </authorList>
    </citation>
    <scope>NUCLEOTIDE SEQUENCE [LARGE SCALE GENOMIC DNA]</scope>
    <source>
        <strain evidence="2">BC8_1</strain>
    </source>
</reference>
<dbReference type="Proteomes" id="UP000430146">
    <property type="component" value="Unassembled WGS sequence"/>
</dbReference>
<evidence type="ECO:0000256" key="1">
    <source>
        <dbReference type="SAM" id="Phobius"/>
    </source>
</evidence>
<dbReference type="AlphaFoldDB" id="A0A5S9QUJ3"/>
<keyword evidence="1" id="KW-0812">Transmembrane</keyword>
<feature type="transmembrane region" description="Helical" evidence="1">
    <location>
        <begin position="173"/>
        <end position="191"/>
    </location>
</feature>
<evidence type="ECO:0000313" key="3">
    <source>
        <dbReference type="Proteomes" id="UP000430146"/>
    </source>
</evidence>
<keyword evidence="1" id="KW-1133">Transmembrane helix</keyword>
<feature type="transmembrane region" description="Helical" evidence="1">
    <location>
        <begin position="138"/>
        <end position="161"/>
    </location>
</feature>
<feature type="transmembrane region" description="Helical" evidence="1">
    <location>
        <begin position="42"/>
        <end position="59"/>
    </location>
</feature>